<dbReference type="EMBL" id="FN430025">
    <property type="protein sequence ID" value="CAZ80433.1"/>
    <property type="molecule type" value="Genomic_DNA"/>
</dbReference>
<sequence>MVAIWDWAKPNNKADHMIQYEHI</sequence>
<gene>
    <name evidence="1" type="ORF">GSTUM_00002182001</name>
</gene>
<dbReference type="Proteomes" id="UP000006911">
    <property type="component" value="Unassembled WGS sequence"/>
</dbReference>
<proteinExistence type="predicted"/>
<evidence type="ECO:0000313" key="2">
    <source>
        <dbReference type="Proteomes" id="UP000006911"/>
    </source>
</evidence>
<dbReference type="InParanoid" id="D5G7E0"/>
<name>D5G7E0_TUBMM</name>
<dbReference type="KEGG" id="tml:GSTUM_00002182001"/>
<keyword evidence="2" id="KW-1185">Reference proteome</keyword>
<evidence type="ECO:0000313" key="1">
    <source>
        <dbReference type="EMBL" id="CAZ80433.1"/>
    </source>
</evidence>
<protein>
    <submittedName>
        <fullName evidence="1">(Perigord truffle) hypothetical protein</fullName>
    </submittedName>
</protein>
<reference evidence="1 2" key="1">
    <citation type="journal article" date="2010" name="Nature">
        <title>Perigord black truffle genome uncovers evolutionary origins and mechanisms of symbiosis.</title>
        <authorList>
            <person name="Martin F."/>
            <person name="Kohler A."/>
            <person name="Murat C."/>
            <person name="Balestrini R."/>
            <person name="Coutinho P.M."/>
            <person name="Jaillon O."/>
            <person name="Montanini B."/>
            <person name="Morin E."/>
            <person name="Noel B."/>
            <person name="Percudani R."/>
            <person name="Porcel B."/>
            <person name="Rubini A."/>
            <person name="Amicucci A."/>
            <person name="Amselem J."/>
            <person name="Anthouard V."/>
            <person name="Arcioni S."/>
            <person name="Artiguenave F."/>
            <person name="Aury J.M."/>
            <person name="Ballario P."/>
            <person name="Bolchi A."/>
            <person name="Brenna A."/>
            <person name="Brun A."/>
            <person name="Buee M."/>
            <person name="Cantarel B."/>
            <person name="Chevalier G."/>
            <person name="Couloux A."/>
            <person name="Da Silva C."/>
            <person name="Denoeud F."/>
            <person name="Duplessis S."/>
            <person name="Ghignone S."/>
            <person name="Hilselberger B."/>
            <person name="Iotti M."/>
            <person name="Marcais B."/>
            <person name="Mello A."/>
            <person name="Miranda M."/>
            <person name="Pacioni G."/>
            <person name="Quesneville H."/>
            <person name="Riccioni C."/>
            <person name="Ruotolo R."/>
            <person name="Splivallo R."/>
            <person name="Stocchi V."/>
            <person name="Tisserant E."/>
            <person name="Viscomi A.R."/>
            <person name="Zambonelli A."/>
            <person name="Zampieri E."/>
            <person name="Henrissat B."/>
            <person name="Lebrun M.H."/>
            <person name="Paolocci F."/>
            <person name="Bonfante P."/>
            <person name="Ottonello S."/>
            <person name="Wincker P."/>
        </authorList>
    </citation>
    <scope>NUCLEOTIDE SEQUENCE [LARGE SCALE GENOMIC DNA]</scope>
    <source>
        <strain evidence="1 2">Mel28</strain>
    </source>
</reference>
<dbReference type="AlphaFoldDB" id="D5G7E0"/>
<organism evidence="1 2">
    <name type="scientific">Tuber melanosporum (strain Mel28)</name>
    <name type="common">Perigord black truffle</name>
    <dbReference type="NCBI Taxonomy" id="656061"/>
    <lineage>
        <taxon>Eukaryota</taxon>
        <taxon>Fungi</taxon>
        <taxon>Dikarya</taxon>
        <taxon>Ascomycota</taxon>
        <taxon>Pezizomycotina</taxon>
        <taxon>Pezizomycetes</taxon>
        <taxon>Pezizales</taxon>
        <taxon>Tuberaceae</taxon>
        <taxon>Tuber</taxon>
    </lineage>
</organism>
<dbReference type="HOGENOM" id="CLU_3423348_0_0_1"/>
<accession>D5G7E0</accession>